<dbReference type="InterPro" id="IPR000527">
    <property type="entry name" value="Flag_Lring"/>
</dbReference>
<gene>
    <name evidence="7" type="ORF">CARN1_1994</name>
</gene>
<evidence type="ECO:0000256" key="2">
    <source>
        <dbReference type="ARBA" id="ARBA00004442"/>
    </source>
</evidence>
<evidence type="ECO:0000256" key="3">
    <source>
        <dbReference type="ARBA" id="ARBA00022729"/>
    </source>
</evidence>
<keyword evidence="7" id="KW-0966">Cell projection</keyword>
<dbReference type="Pfam" id="PF02107">
    <property type="entry name" value="FlgH"/>
    <property type="match status" value="1"/>
</dbReference>
<name>E6PCC4_9ZZZZ</name>
<keyword evidence="7" id="KW-0282">Flagellum</keyword>
<dbReference type="GO" id="GO:0009279">
    <property type="term" value="C:cell outer membrane"/>
    <property type="evidence" value="ECO:0007669"/>
    <property type="project" value="UniProtKB-SubCell"/>
</dbReference>
<accession>E6PCC4</accession>
<reference evidence="7" key="1">
    <citation type="submission" date="2009-10" db="EMBL/GenBank/DDBJ databases">
        <title>Diversity of trophic interactions inside an arsenic-rich microbial ecosystem.</title>
        <authorList>
            <person name="Bertin P.N."/>
            <person name="Heinrich-Salmeron A."/>
            <person name="Pelletier E."/>
            <person name="Goulhen-Chollet F."/>
            <person name="Arsene-Ploetze F."/>
            <person name="Gallien S."/>
            <person name="Calteau A."/>
            <person name="Vallenet D."/>
            <person name="Casiot C."/>
            <person name="Chane-Woon-Ming B."/>
            <person name="Giloteaux L."/>
            <person name="Barakat M."/>
            <person name="Bonnefoy V."/>
            <person name="Bruneel O."/>
            <person name="Chandler M."/>
            <person name="Cleiss J."/>
            <person name="Duran R."/>
            <person name="Elbaz-Poulichet F."/>
            <person name="Fonknechten N."/>
            <person name="Lauga B."/>
            <person name="Mornico D."/>
            <person name="Ortet P."/>
            <person name="Schaeffer C."/>
            <person name="Siguier P."/>
            <person name="Alexander Thil Smith A."/>
            <person name="Van Dorsselaer A."/>
            <person name="Weissenbach J."/>
            <person name="Medigue C."/>
            <person name="Le Paslier D."/>
        </authorList>
    </citation>
    <scope>NUCLEOTIDE SEQUENCE</scope>
</reference>
<dbReference type="PANTHER" id="PTHR34933">
    <property type="entry name" value="FLAGELLAR L-RING PROTEIN"/>
    <property type="match status" value="1"/>
</dbReference>
<evidence type="ECO:0000256" key="1">
    <source>
        <dbReference type="ARBA" id="ARBA00004365"/>
    </source>
</evidence>
<keyword evidence="6" id="KW-0998">Cell outer membrane</keyword>
<dbReference type="PANTHER" id="PTHR34933:SF1">
    <property type="entry name" value="FLAGELLAR L-RING PROTEIN"/>
    <property type="match status" value="1"/>
</dbReference>
<dbReference type="GO" id="GO:0009427">
    <property type="term" value="C:bacterial-type flagellum basal body, distal rod, L ring"/>
    <property type="evidence" value="ECO:0007669"/>
    <property type="project" value="InterPro"/>
</dbReference>
<dbReference type="AlphaFoldDB" id="E6PCC4"/>
<dbReference type="GO" id="GO:0003774">
    <property type="term" value="F:cytoskeletal motor activity"/>
    <property type="evidence" value="ECO:0007669"/>
    <property type="project" value="InterPro"/>
</dbReference>
<evidence type="ECO:0000256" key="6">
    <source>
        <dbReference type="ARBA" id="ARBA00023237"/>
    </source>
</evidence>
<evidence type="ECO:0000256" key="5">
    <source>
        <dbReference type="ARBA" id="ARBA00023143"/>
    </source>
</evidence>
<evidence type="ECO:0000256" key="4">
    <source>
        <dbReference type="ARBA" id="ARBA00023136"/>
    </source>
</evidence>
<sequence length="201" mass="21017">MNRMLRNLALAALCLSLAPASALAGSLYVPAPAPAGPGHPLQLGPDHRASQIGDLVYVVYDFSVASNSSNIVNNSKTASLGYPGATGNLALAFLRIPTSIGGSSQVQSQTQHTGQNSFVSAMMATVTNVLPSGVLQIEGNQGLTVNGNAQVLHVIGYVRPEDIDSTDQVLSSRIADVQATFSGNFQEGHKGLIRKLLDFLF</sequence>
<proteinExistence type="predicted"/>
<keyword evidence="5" id="KW-0975">Bacterial flagellum</keyword>
<keyword evidence="3" id="KW-0732">Signal</keyword>
<keyword evidence="7" id="KW-0969">Cilium</keyword>
<organism evidence="7">
    <name type="scientific">mine drainage metagenome</name>
    <dbReference type="NCBI Taxonomy" id="410659"/>
    <lineage>
        <taxon>unclassified sequences</taxon>
        <taxon>metagenomes</taxon>
        <taxon>ecological metagenomes</taxon>
    </lineage>
</organism>
<dbReference type="GO" id="GO:0071973">
    <property type="term" value="P:bacterial-type flagellum-dependent cell motility"/>
    <property type="evidence" value="ECO:0007669"/>
    <property type="project" value="InterPro"/>
</dbReference>
<evidence type="ECO:0000313" key="7">
    <source>
        <dbReference type="EMBL" id="CBH74107.1"/>
    </source>
</evidence>
<comment type="subcellular location">
    <subcellularLocation>
        <location evidence="1">Bacterial flagellum</location>
    </subcellularLocation>
    <subcellularLocation>
        <location evidence="2">Cell outer membrane</location>
    </subcellularLocation>
</comment>
<protein>
    <submittedName>
        <fullName evidence="7">Putative Flagellar L-ring protein (Basal body L-ring protein) FlgH</fullName>
    </submittedName>
</protein>
<comment type="caution">
    <text evidence="7">The sequence shown here is derived from an EMBL/GenBank/DDBJ whole genome shotgun (WGS) entry which is preliminary data.</text>
</comment>
<keyword evidence="4" id="KW-0472">Membrane</keyword>
<dbReference type="EMBL" id="CABL01000001">
    <property type="protein sequence ID" value="CBH74107.1"/>
    <property type="molecule type" value="Genomic_DNA"/>
</dbReference>
<dbReference type="PRINTS" id="PR01008">
    <property type="entry name" value="FLGLRINGFLGH"/>
</dbReference>